<evidence type="ECO:0000256" key="8">
    <source>
        <dbReference type="ARBA" id="ARBA00023065"/>
    </source>
</evidence>
<keyword evidence="7" id="KW-0915">Sodium</keyword>
<name>A0ABM4ARS1_VANTA</name>
<organism evidence="14 15">
    <name type="scientific">Vanessa tameamea</name>
    <name type="common">Kamehameha butterfly</name>
    <dbReference type="NCBI Taxonomy" id="334116"/>
    <lineage>
        <taxon>Eukaryota</taxon>
        <taxon>Metazoa</taxon>
        <taxon>Ecdysozoa</taxon>
        <taxon>Arthropoda</taxon>
        <taxon>Hexapoda</taxon>
        <taxon>Insecta</taxon>
        <taxon>Pterygota</taxon>
        <taxon>Neoptera</taxon>
        <taxon>Endopterygota</taxon>
        <taxon>Lepidoptera</taxon>
        <taxon>Glossata</taxon>
        <taxon>Ditrysia</taxon>
        <taxon>Papilionoidea</taxon>
        <taxon>Nymphalidae</taxon>
        <taxon>Nymphalinae</taxon>
        <taxon>Vanessa</taxon>
    </lineage>
</organism>
<keyword evidence="6 13" id="KW-1133">Transmembrane helix</keyword>
<gene>
    <name evidence="15" type="primary">LOC135193836</name>
</gene>
<evidence type="ECO:0000256" key="2">
    <source>
        <dbReference type="ARBA" id="ARBA00007193"/>
    </source>
</evidence>
<dbReference type="PANTHER" id="PTHR11690">
    <property type="entry name" value="AMILORIDE-SENSITIVE SODIUM CHANNEL-RELATED"/>
    <property type="match status" value="1"/>
</dbReference>
<feature type="transmembrane region" description="Helical" evidence="13">
    <location>
        <begin position="74"/>
        <end position="98"/>
    </location>
</feature>
<evidence type="ECO:0000256" key="3">
    <source>
        <dbReference type="ARBA" id="ARBA00022448"/>
    </source>
</evidence>
<evidence type="ECO:0000256" key="9">
    <source>
        <dbReference type="ARBA" id="ARBA00023136"/>
    </source>
</evidence>
<evidence type="ECO:0000256" key="11">
    <source>
        <dbReference type="ARBA" id="ARBA00023303"/>
    </source>
</evidence>
<keyword evidence="3 12" id="KW-0813">Transport</keyword>
<evidence type="ECO:0000256" key="7">
    <source>
        <dbReference type="ARBA" id="ARBA00023053"/>
    </source>
</evidence>
<keyword evidence="4 12" id="KW-0894">Sodium channel</keyword>
<keyword evidence="8 12" id="KW-0406">Ion transport</keyword>
<proteinExistence type="inferred from homology"/>
<evidence type="ECO:0000256" key="13">
    <source>
        <dbReference type="SAM" id="Phobius"/>
    </source>
</evidence>
<dbReference type="Proteomes" id="UP001652626">
    <property type="component" value="Chromosome 19"/>
</dbReference>
<keyword evidence="11 12" id="KW-0407">Ion channel</keyword>
<feature type="transmembrane region" description="Helical" evidence="13">
    <location>
        <begin position="491"/>
        <end position="509"/>
    </location>
</feature>
<accession>A0ABM4ARS1</accession>
<reference evidence="15" key="1">
    <citation type="submission" date="2025-08" db="UniProtKB">
        <authorList>
            <consortium name="RefSeq"/>
        </authorList>
    </citation>
    <scope>IDENTIFICATION</scope>
    <source>
        <tissue evidence="15">Whole body</tissue>
    </source>
</reference>
<comment type="similarity">
    <text evidence="2 12">Belongs to the amiloride-sensitive sodium channel (TC 1.A.6) family.</text>
</comment>
<dbReference type="Gene3D" id="2.60.470.10">
    <property type="entry name" value="Acid-sensing ion channels like domains"/>
    <property type="match status" value="1"/>
</dbReference>
<evidence type="ECO:0000256" key="1">
    <source>
        <dbReference type="ARBA" id="ARBA00004141"/>
    </source>
</evidence>
<dbReference type="PANTHER" id="PTHR11690:SF253">
    <property type="entry name" value="PICKPOCKET 18-RELATED"/>
    <property type="match status" value="1"/>
</dbReference>
<keyword evidence="5 12" id="KW-0812">Transmembrane</keyword>
<evidence type="ECO:0000256" key="5">
    <source>
        <dbReference type="ARBA" id="ARBA00022692"/>
    </source>
</evidence>
<sequence length="542" mass="62569">MRTVDPDLWSKKVTKPILNVSRPIKFGLNEFSGSQETRLRKSFHKAMVEFCRNSSVEGFRFILDKQSPKPIRSLYLIVLLVTMVCGLVVFAWNIHWFWHRPRLMVNPMSVQHPVQQIDFPAVAICSYNIISRSALHDYAKYIYSLDTNHIYTMNEIKQNLLTFGALHTRSEATFDPRFVSYLEEVARETNVTNILYKLSPKCESMLVRCSWRAQRTDCQRLFATRLASSGFCCIFNSRYSRVDRNNPPRKVNMMGQDAGLRVVVRENGDDFTLVRRPGDDVEVDIFDGIQFPTIRAGIFRFYAAARNASVFFKLNVEAQEPASSLQHHSDEWLGCSLARGAAAARSWSRCVARCRARAALALCGCAPHTLPPPHATARVCSLEHLACLAKHKEKLSFLYPGDAAHESLSEERQDSVWCAHCRVGCARRRYSAELVTSPHTPLLFLNRFFKGLDLTNTTIISIYYEKENQRLYLLDTSLRWYEVFAAISSQYVFVVGFTVLSIIEFLYHLTFRWYHYYMLHVRQDRRLRNLKTAQPNNKINNI</sequence>
<keyword evidence="10 12" id="KW-0739">Sodium transport</keyword>
<evidence type="ECO:0000313" key="14">
    <source>
        <dbReference type="Proteomes" id="UP001652626"/>
    </source>
</evidence>
<keyword evidence="9 13" id="KW-0472">Membrane</keyword>
<protein>
    <submittedName>
        <fullName evidence="15">Sodium channel protein Nach-like</fullName>
    </submittedName>
</protein>
<dbReference type="PRINTS" id="PR01078">
    <property type="entry name" value="AMINACHANNEL"/>
</dbReference>
<evidence type="ECO:0000256" key="4">
    <source>
        <dbReference type="ARBA" id="ARBA00022461"/>
    </source>
</evidence>
<comment type="subcellular location">
    <subcellularLocation>
        <location evidence="1">Membrane</location>
        <topology evidence="1">Multi-pass membrane protein</topology>
    </subcellularLocation>
</comment>
<dbReference type="InterPro" id="IPR001873">
    <property type="entry name" value="ENaC"/>
</dbReference>
<evidence type="ECO:0000256" key="10">
    <source>
        <dbReference type="ARBA" id="ARBA00023201"/>
    </source>
</evidence>
<evidence type="ECO:0000256" key="12">
    <source>
        <dbReference type="RuleBase" id="RU000679"/>
    </source>
</evidence>
<keyword evidence="14" id="KW-1185">Reference proteome</keyword>
<evidence type="ECO:0000313" key="15">
    <source>
        <dbReference type="RefSeq" id="XP_064073987.1"/>
    </source>
</evidence>
<dbReference type="RefSeq" id="XP_064073987.1">
    <property type="nucleotide sequence ID" value="XM_064217917.1"/>
</dbReference>
<evidence type="ECO:0000256" key="6">
    <source>
        <dbReference type="ARBA" id="ARBA00022989"/>
    </source>
</evidence>
<dbReference type="Pfam" id="PF00858">
    <property type="entry name" value="ASC"/>
    <property type="match status" value="1"/>
</dbReference>
<dbReference type="GeneID" id="135193836"/>